<name>A0A7Y7B9I6_STRMO</name>
<protein>
    <submittedName>
        <fullName evidence="2">Helix-turn-helix transcriptional regulator</fullName>
    </submittedName>
</protein>
<comment type="caution">
    <text evidence="2">The sequence shown here is derived from an EMBL/GenBank/DDBJ whole genome shotgun (WGS) entry which is preliminary data.</text>
</comment>
<dbReference type="Gene3D" id="1.10.260.40">
    <property type="entry name" value="lambda repressor-like DNA-binding domains"/>
    <property type="match status" value="1"/>
</dbReference>
<dbReference type="AlphaFoldDB" id="A0A7Y7B9I6"/>
<reference evidence="2 3" key="1">
    <citation type="submission" date="2020-04" db="EMBL/GenBank/DDBJ databases">
        <title>Draft Genome Sequence of Streptomyces morookaense DSM 40503, an 8-azaguanine-producing strain.</title>
        <authorList>
            <person name="Qi J."/>
            <person name="Gao J.-M."/>
        </authorList>
    </citation>
    <scope>NUCLEOTIDE SEQUENCE [LARGE SCALE GENOMIC DNA]</scope>
    <source>
        <strain evidence="2 3">DSM 40503</strain>
    </source>
</reference>
<evidence type="ECO:0000259" key="1">
    <source>
        <dbReference type="PROSITE" id="PS50943"/>
    </source>
</evidence>
<gene>
    <name evidence="2" type="ORF">HG542_27990</name>
</gene>
<dbReference type="SMART" id="SM00530">
    <property type="entry name" value="HTH_XRE"/>
    <property type="match status" value="1"/>
</dbReference>
<dbReference type="EMBL" id="JABBXF010000080">
    <property type="protein sequence ID" value="NVK81471.1"/>
    <property type="molecule type" value="Genomic_DNA"/>
</dbReference>
<sequence>MVRTDVLQLVWVRDAAMSGSARQARTEARLTLSEIAELCEVDPSTVWRWEQGKRAPRGEAALRYARVLRALASRDSREPAA</sequence>
<evidence type="ECO:0000313" key="2">
    <source>
        <dbReference type="EMBL" id="NVK81471.1"/>
    </source>
</evidence>
<dbReference type="CDD" id="cd00093">
    <property type="entry name" value="HTH_XRE"/>
    <property type="match status" value="1"/>
</dbReference>
<keyword evidence="3" id="KW-1185">Reference proteome</keyword>
<dbReference type="GO" id="GO:0003677">
    <property type="term" value="F:DNA binding"/>
    <property type="evidence" value="ECO:0007669"/>
    <property type="project" value="InterPro"/>
</dbReference>
<dbReference type="SUPFAM" id="SSF47413">
    <property type="entry name" value="lambda repressor-like DNA-binding domains"/>
    <property type="match status" value="1"/>
</dbReference>
<dbReference type="InterPro" id="IPR001387">
    <property type="entry name" value="Cro/C1-type_HTH"/>
</dbReference>
<dbReference type="RefSeq" id="WP_171086221.1">
    <property type="nucleotide sequence ID" value="NZ_BNBU01000004.1"/>
</dbReference>
<proteinExistence type="predicted"/>
<dbReference type="InterPro" id="IPR010982">
    <property type="entry name" value="Lambda_DNA-bd_dom_sf"/>
</dbReference>
<dbReference type="Pfam" id="PF13560">
    <property type="entry name" value="HTH_31"/>
    <property type="match status" value="1"/>
</dbReference>
<dbReference type="PROSITE" id="PS50943">
    <property type="entry name" value="HTH_CROC1"/>
    <property type="match status" value="1"/>
</dbReference>
<dbReference type="Proteomes" id="UP000587462">
    <property type="component" value="Unassembled WGS sequence"/>
</dbReference>
<organism evidence="2 3">
    <name type="scientific">Streptomyces morookaense</name>
    <name type="common">Streptoverticillium morookaense</name>
    <dbReference type="NCBI Taxonomy" id="1970"/>
    <lineage>
        <taxon>Bacteria</taxon>
        <taxon>Bacillati</taxon>
        <taxon>Actinomycetota</taxon>
        <taxon>Actinomycetes</taxon>
        <taxon>Kitasatosporales</taxon>
        <taxon>Streptomycetaceae</taxon>
        <taxon>Streptomyces</taxon>
    </lineage>
</organism>
<evidence type="ECO:0000313" key="3">
    <source>
        <dbReference type="Proteomes" id="UP000587462"/>
    </source>
</evidence>
<accession>A0A7Y7B9I6</accession>
<feature type="domain" description="HTH cro/C1-type" evidence="1">
    <location>
        <begin position="22"/>
        <end position="74"/>
    </location>
</feature>